<dbReference type="InterPro" id="IPR009003">
    <property type="entry name" value="Peptidase_S1_PA"/>
</dbReference>
<feature type="domain" description="Peptidase S1" evidence="14">
    <location>
        <begin position="126"/>
        <end position="377"/>
    </location>
</feature>
<dbReference type="InterPro" id="IPR001314">
    <property type="entry name" value="Peptidase_S1A"/>
</dbReference>
<keyword evidence="17" id="KW-1185">Reference proteome</keyword>
<dbReference type="KEGG" id="dpl:KGM_201966"/>
<dbReference type="PROSITE" id="PS00135">
    <property type="entry name" value="TRYPSIN_SER"/>
    <property type="match status" value="2"/>
</dbReference>
<proteinExistence type="inferred from homology"/>
<dbReference type="InterPro" id="IPR051487">
    <property type="entry name" value="Ser/Thr_Proteases_Immune/Dev"/>
</dbReference>
<evidence type="ECO:0000259" key="14">
    <source>
        <dbReference type="PROSITE" id="PS50240"/>
    </source>
</evidence>
<name>A0A212EKT5_DANPL</name>
<organism evidence="16 17">
    <name type="scientific">Danaus plexippus plexippus</name>
    <dbReference type="NCBI Taxonomy" id="278856"/>
    <lineage>
        <taxon>Eukaryota</taxon>
        <taxon>Metazoa</taxon>
        <taxon>Ecdysozoa</taxon>
        <taxon>Arthropoda</taxon>
        <taxon>Hexapoda</taxon>
        <taxon>Insecta</taxon>
        <taxon>Pterygota</taxon>
        <taxon>Neoptera</taxon>
        <taxon>Endopterygota</taxon>
        <taxon>Lepidoptera</taxon>
        <taxon>Glossata</taxon>
        <taxon>Ditrysia</taxon>
        <taxon>Papilionoidea</taxon>
        <taxon>Nymphalidae</taxon>
        <taxon>Danainae</taxon>
        <taxon>Danaini</taxon>
        <taxon>Danaina</taxon>
        <taxon>Danaus</taxon>
        <taxon>Danaus</taxon>
    </lineage>
</organism>
<feature type="signal peptide" evidence="13">
    <location>
        <begin position="1"/>
        <end position="19"/>
    </location>
</feature>
<dbReference type="Gene3D" id="3.30.1640.30">
    <property type="match status" value="2"/>
</dbReference>
<evidence type="ECO:0000256" key="8">
    <source>
        <dbReference type="ARBA" id="ARBA00023157"/>
    </source>
</evidence>
<feature type="domain" description="Clip" evidence="15">
    <location>
        <begin position="21"/>
        <end position="74"/>
    </location>
</feature>
<dbReference type="PROSITE" id="PS51888">
    <property type="entry name" value="CLIP"/>
    <property type="match status" value="2"/>
</dbReference>
<feature type="domain" description="Clip" evidence="15">
    <location>
        <begin position="380"/>
        <end position="433"/>
    </location>
</feature>
<evidence type="ECO:0000256" key="1">
    <source>
        <dbReference type="ARBA" id="ARBA00004613"/>
    </source>
</evidence>
<dbReference type="InterPro" id="IPR022700">
    <property type="entry name" value="CLIP"/>
</dbReference>
<dbReference type="Gene3D" id="2.40.10.10">
    <property type="entry name" value="Trypsin-like serine proteases"/>
    <property type="match status" value="4"/>
</dbReference>
<dbReference type="Pfam" id="PF12032">
    <property type="entry name" value="CLIP"/>
    <property type="match status" value="2"/>
</dbReference>
<comment type="caution">
    <text evidence="16">The sequence shown here is derived from an EMBL/GenBank/DDBJ whole genome shotgun (WGS) entry which is preliminary data.</text>
</comment>
<dbReference type="InterPro" id="IPR038565">
    <property type="entry name" value="CLIP_sf"/>
</dbReference>
<dbReference type="SMART" id="SM00020">
    <property type="entry name" value="Tryp_SPc"/>
    <property type="match status" value="2"/>
</dbReference>
<keyword evidence="5 11" id="KW-0378">Hydrolase</keyword>
<dbReference type="EMBL" id="AGBW02014220">
    <property type="protein sequence ID" value="OWR42068.1"/>
    <property type="molecule type" value="Genomic_DNA"/>
</dbReference>
<evidence type="ECO:0000256" key="3">
    <source>
        <dbReference type="ARBA" id="ARBA00022670"/>
    </source>
</evidence>
<keyword evidence="2" id="KW-0964">Secreted</keyword>
<dbReference type="GO" id="GO:0006508">
    <property type="term" value="P:proteolysis"/>
    <property type="evidence" value="ECO:0007669"/>
    <property type="project" value="UniProtKB-KW"/>
</dbReference>
<dbReference type="InterPro" id="IPR018114">
    <property type="entry name" value="TRYPSIN_HIS"/>
</dbReference>
<dbReference type="SUPFAM" id="SSF50494">
    <property type="entry name" value="Trypsin-like serine proteases"/>
    <property type="match status" value="2"/>
</dbReference>
<comment type="similarity">
    <text evidence="10">Belongs to the peptidase S1 family. CLIP subfamily.</text>
</comment>
<dbReference type="Pfam" id="PF00089">
    <property type="entry name" value="Trypsin"/>
    <property type="match status" value="2"/>
</dbReference>
<dbReference type="PROSITE" id="PS00134">
    <property type="entry name" value="TRYPSIN_HIS"/>
    <property type="match status" value="2"/>
</dbReference>
<dbReference type="FunCoup" id="A0A212EKT5">
    <property type="interactions" value="35"/>
</dbReference>
<feature type="chain" id="PRO_5012962250" evidence="13">
    <location>
        <begin position="20"/>
        <end position="745"/>
    </location>
</feature>
<evidence type="ECO:0000256" key="10">
    <source>
        <dbReference type="ARBA" id="ARBA00024195"/>
    </source>
</evidence>
<dbReference type="FunFam" id="2.40.10.10:FF:000146">
    <property type="entry name" value="Serine protease 53"/>
    <property type="match status" value="1"/>
</dbReference>
<evidence type="ECO:0000313" key="17">
    <source>
        <dbReference type="Proteomes" id="UP000007151"/>
    </source>
</evidence>
<evidence type="ECO:0000313" key="16">
    <source>
        <dbReference type="EMBL" id="OWR42068.1"/>
    </source>
</evidence>
<dbReference type="eggNOG" id="KOG3627">
    <property type="taxonomic scope" value="Eukaryota"/>
</dbReference>
<keyword evidence="6 11" id="KW-0720">Serine protease</keyword>
<keyword evidence="4 13" id="KW-0732">Signal</keyword>
<dbReference type="Proteomes" id="UP000007151">
    <property type="component" value="Unassembled WGS sequence"/>
</dbReference>
<keyword evidence="9" id="KW-0325">Glycoprotein</keyword>
<dbReference type="FunFam" id="2.40.10.10:FF:000028">
    <property type="entry name" value="Serine protease easter"/>
    <property type="match status" value="1"/>
</dbReference>
<dbReference type="GO" id="GO:0005576">
    <property type="term" value="C:extracellular region"/>
    <property type="evidence" value="ECO:0007669"/>
    <property type="project" value="UniProtKB-SubCell"/>
</dbReference>
<dbReference type="InParanoid" id="A0A212EKT5"/>
<dbReference type="AlphaFoldDB" id="A0A212EKT5"/>
<dbReference type="FunFam" id="3.30.1640.30:FF:000001">
    <property type="entry name" value="Serine protease 7"/>
    <property type="match status" value="2"/>
</dbReference>
<gene>
    <name evidence="16" type="ORF">KGM_201966</name>
</gene>
<feature type="region of interest" description="Disordered" evidence="12">
    <location>
        <begin position="442"/>
        <end position="466"/>
    </location>
</feature>
<evidence type="ECO:0000259" key="15">
    <source>
        <dbReference type="PROSITE" id="PS51888"/>
    </source>
</evidence>
<protein>
    <submittedName>
        <fullName evidence="16">Prophenoloxidase activating enzyme</fullName>
    </submittedName>
</protein>
<dbReference type="InterPro" id="IPR033116">
    <property type="entry name" value="TRYPSIN_SER"/>
</dbReference>
<dbReference type="PRINTS" id="PR00722">
    <property type="entry name" value="CHYMOTRYPSIN"/>
</dbReference>
<dbReference type="SMART" id="SM00680">
    <property type="entry name" value="CLIP"/>
    <property type="match status" value="2"/>
</dbReference>
<keyword evidence="3 11" id="KW-0645">Protease</keyword>
<comment type="subcellular location">
    <subcellularLocation>
        <location evidence="1">Secreted</location>
    </subcellularLocation>
</comment>
<dbReference type="GO" id="GO:0004252">
    <property type="term" value="F:serine-type endopeptidase activity"/>
    <property type="evidence" value="ECO:0007669"/>
    <property type="project" value="InterPro"/>
</dbReference>
<evidence type="ECO:0000256" key="6">
    <source>
        <dbReference type="ARBA" id="ARBA00022825"/>
    </source>
</evidence>
<sequence length="745" mass="81262">MKHILLLLGLSLLWNRILSDSCKTPVGQTSHCVSLYECPQLVTAFEQKPLKSEVVTFLKQSQCGFEDDVPMVCCGGLPDGMVQATSNTPKPVQQSKLRMNADPVFKEDSYLTAPEQCAVDTNGDRIYGGQIAEIDEFPCMALLGYKSATKSKLVYDCGGALINRRYVLTAAHCVVGKIETEVGKLNTVRLGEYDLQADIDCSDGVCADPVQDISVQSVYPHPGFSDQNINRKDDIAVIRLAQRATYSHYVQPICLAQNSPLDTISYFYVVGWGATVGGKSSPVKLKLPLPIFDKTLCVQKYRALKAELTTGQICAGGNFSKDTCNGDSGGPLARKTESGIWEAVGVVSFGYGCGRDGWPGVYTSVPNYFDWIQDTILSDNCKTPLGRTSQCISLYDCPQLVSAFEQRPLRNDVVSFLRQSQCGFEGYVPRVCCGPLPDLAPQRPTSTVRPTQRPRPDTNINSNVDPVFPEDSNLAPRDQCGIDTNGDRIYGGQFTELDEFPWMALLGYKPNTSPRLTYQCGGVLINRRYVLTAAHCVVGSIETAVGKLSTVRLGEYDLQTDIDCSDGLCADPVQEISVQSAYPNPGFSDQNINRKDDIALVRLSKRATYSYYVQPICLADNSLRLDVGTDVYVAGWGNTLGGKSSPVKLKLALPLFSKSRCVQKYRSLQAELTSGQLCAGGVFAEDACRGDSGGPLMRKSPSGIWQSIAIVSFGNGCGRDGWPGVYTSVPSYLDWIQQTMRSSNV</sequence>
<dbReference type="InterPro" id="IPR043504">
    <property type="entry name" value="Peptidase_S1_PA_chymotrypsin"/>
</dbReference>
<keyword evidence="7" id="KW-0865">Zymogen</keyword>
<evidence type="ECO:0000256" key="5">
    <source>
        <dbReference type="ARBA" id="ARBA00022801"/>
    </source>
</evidence>
<reference evidence="16 17" key="1">
    <citation type="journal article" date="2011" name="Cell">
        <title>The monarch butterfly genome yields insights into long-distance migration.</title>
        <authorList>
            <person name="Zhan S."/>
            <person name="Merlin C."/>
            <person name="Boore J.L."/>
            <person name="Reppert S.M."/>
        </authorList>
    </citation>
    <scope>NUCLEOTIDE SEQUENCE [LARGE SCALE GENOMIC DNA]</scope>
    <source>
        <strain evidence="16">F-2</strain>
    </source>
</reference>
<evidence type="ECO:0000256" key="11">
    <source>
        <dbReference type="RuleBase" id="RU363034"/>
    </source>
</evidence>
<evidence type="ECO:0000256" key="7">
    <source>
        <dbReference type="ARBA" id="ARBA00023145"/>
    </source>
</evidence>
<dbReference type="PANTHER" id="PTHR24256">
    <property type="entry name" value="TRYPTASE-RELATED"/>
    <property type="match status" value="1"/>
</dbReference>
<dbReference type="STRING" id="278856.A0A212EKT5"/>
<feature type="domain" description="Peptidase S1" evidence="14">
    <location>
        <begin position="489"/>
        <end position="741"/>
    </location>
</feature>
<dbReference type="InterPro" id="IPR001254">
    <property type="entry name" value="Trypsin_dom"/>
</dbReference>
<evidence type="ECO:0000256" key="12">
    <source>
        <dbReference type="SAM" id="MobiDB-lite"/>
    </source>
</evidence>
<accession>A0A212EKT5</accession>
<evidence type="ECO:0000256" key="4">
    <source>
        <dbReference type="ARBA" id="ARBA00022729"/>
    </source>
</evidence>
<keyword evidence="8" id="KW-1015">Disulfide bond</keyword>
<evidence type="ECO:0000256" key="2">
    <source>
        <dbReference type="ARBA" id="ARBA00022525"/>
    </source>
</evidence>
<dbReference type="CDD" id="cd00190">
    <property type="entry name" value="Tryp_SPc"/>
    <property type="match status" value="2"/>
</dbReference>
<evidence type="ECO:0000256" key="9">
    <source>
        <dbReference type="ARBA" id="ARBA00023180"/>
    </source>
</evidence>
<dbReference type="PROSITE" id="PS50240">
    <property type="entry name" value="TRYPSIN_DOM"/>
    <property type="match status" value="2"/>
</dbReference>
<evidence type="ECO:0000256" key="13">
    <source>
        <dbReference type="SAM" id="SignalP"/>
    </source>
</evidence>